<dbReference type="GO" id="GO:0030187">
    <property type="term" value="P:melatonin biosynthetic process"/>
    <property type="evidence" value="ECO:0007669"/>
    <property type="project" value="UniProtKB-KW"/>
</dbReference>
<evidence type="ECO:0000313" key="12">
    <source>
        <dbReference type="Proteomes" id="UP000838412"/>
    </source>
</evidence>
<keyword evidence="2" id="KW-0012">Acyltransferase</keyword>
<dbReference type="PROSITE" id="PS51186">
    <property type="entry name" value="GNAT"/>
    <property type="match status" value="1"/>
</dbReference>
<dbReference type="Pfam" id="PF00583">
    <property type="entry name" value="Acetyltransf_1"/>
    <property type="match status" value="1"/>
</dbReference>
<evidence type="ECO:0000256" key="4">
    <source>
        <dbReference type="ARBA" id="ARBA00037926"/>
    </source>
</evidence>
<dbReference type="SUPFAM" id="SSF55729">
    <property type="entry name" value="Acyl-CoA N-acyltransferases (Nat)"/>
    <property type="match status" value="1"/>
</dbReference>
<gene>
    <name evidence="11" type="primary">AANAT</name>
    <name evidence="11" type="ORF">BLAG_LOCUS15693</name>
</gene>
<evidence type="ECO:0000256" key="7">
    <source>
        <dbReference type="ARBA" id="ARBA00039398"/>
    </source>
</evidence>
<dbReference type="InterPro" id="IPR051635">
    <property type="entry name" value="SNAT-like"/>
</dbReference>
<dbReference type="GO" id="GO:0005737">
    <property type="term" value="C:cytoplasm"/>
    <property type="evidence" value="ECO:0007669"/>
    <property type="project" value="TreeGrafter"/>
</dbReference>
<organism evidence="11 12">
    <name type="scientific">Branchiostoma lanceolatum</name>
    <name type="common">Common lancelet</name>
    <name type="synonym">Amphioxus lanceolatum</name>
    <dbReference type="NCBI Taxonomy" id="7740"/>
    <lineage>
        <taxon>Eukaryota</taxon>
        <taxon>Metazoa</taxon>
        <taxon>Chordata</taxon>
        <taxon>Cephalochordata</taxon>
        <taxon>Leptocardii</taxon>
        <taxon>Amphioxiformes</taxon>
        <taxon>Branchiostomatidae</taxon>
        <taxon>Branchiostoma</taxon>
    </lineage>
</organism>
<evidence type="ECO:0000259" key="10">
    <source>
        <dbReference type="PROSITE" id="PS51186"/>
    </source>
</evidence>
<evidence type="ECO:0000256" key="8">
    <source>
        <dbReference type="ARBA" id="ARBA00042928"/>
    </source>
</evidence>
<evidence type="ECO:0000256" key="3">
    <source>
        <dbReference type="ARBA" id="ARBA00036561"/>
    </source>
</evidence>
<evidence type="ECO:0000256" key="1">
    <source>
        <dbReference type="ARBA" id="ARBA00022679"/>
    </source>
</evidence>
<dbReference type="EMBL" id="OV696688">
    <property type="protein sequence ID" value="CAH1257964.1"/>
    <property type="molecule type" value="Genomic_DNA"/>
</dbReference>
<keyword evidence="12" id="KW-1185">Reference proteome</keyword>
<feature type="domain" description="N-acetyltransferase" evidence="10">
    <location>
        <begin position="35"/>
        <end position="193"/>
    </location>
</feature>
<reference evidence="11" key="1">
    <citation type="submission" date="2022-01" db="EMBL/GenBank/DDBJ databases">
        <authorList>
            <person name="Braso-Vives M."/>
        </authorList>
    </citation>
    <scope>NUCLEOTIDE SEQUENCE</scope>
</reference>
<name>A0A8J9ZM15_BRALA</name>
<evidence type="ECO:0000313" key="11">
    <source>
        <dbReference type="EMBL" id="CAH1257964.1"/>
    </source>
</evidence>
<keyword evidence="1" id="KW-0808">Transferase</keyword>
<dbReference type="PANTHER" id="PTHR10908:SF0">
    <property type="entry name" value="SEROTONIN N-ACETYLTRANSFERASE"/>
    <property type="match status" value="1"/>
</dbReference>
<keyword evidence="9" id="KW-0471">Melatonin biosynthesis</keyword>
<dbReference type="InterPro" id="IPR016181">
    <property type="entry name" value="Acyl_CoA_acyltransferase"/>
</dbReference>
<dbReference type="GO" id="GO:0004059">
    <property type="term" value="F:aralkylamine N-acetyltransferase activity"/>
    <property type="evidence" value="ECO:0007669"/>
    <property type="project" value="UniProtKB-EC"/>
</dbReference>
<protein>
    <recommendedName>
        <fullName evidence="7">Serotonin N-acetyltransferase</fullName>
        <ecNumber evidence="6">2.3.1.87</ecNumber>
    </recommendedName>
    <alternativeName>
        <fullName evidence="8">Aralkylamine N-acetyltransferase</fullName>
    </alternativeName>
</protein>
<dbReference type="Gene3D" id="3.40.630.30">
    <property type="match status" value="1"/>
</dbReference>
<dbReference type="OrthoDB" id="30840at2759"/>
<evidence type="ECO:0000256" key="9">
    <source>
        <dbReference type="ARBA" id="ARBA00043260"/>
    </source>
</evidence>
<dbReference type="CDD" id="cd04301">
    <property type="entry name" value="NAT_SF"/>
    <property type="match status" value="1"/>
</dbReference>
<comment type="catalytic activity">
    <reaction evidence="3">
        <text>a 2-arylethylamine + acetyl-CoA = an N-acetyl-2-arylethylamine + CoA + H(+)</text>
        <dbReference type="Rhea" id="RHEA:20497"/>
        <dbReference type="ChEBI" id="CHEBI:15378"/>
        <dbReference type="ChEBI" id="CHEBI:55469"/>
        <dbReference type="ChEBI" id="CHEBI:57287"/>
        <dbReference type="ChEBI" id="CHEBI:57288"/>
        <dbReference type="ChEBI" id="CHEBI:77827"/>
        <dbReference type="EC" id="2.3.1.87"/>
    </reaction>
</comment>
<dbReference type="FunFam" id="3.40.630.30:FF:000192">
    <property type="entry name" value="Putative N-acetyltransferase C9.02c"/>
    <property type="match status" value="1"/>
</dbReference>
<dbReference type="PANTHER" id="PTHR10908">
    <property type="entry name" value="SEROTONIN N-ACETYLTRANSFERASE"/>
    <property type="match status" value="1"/>
</dbReference>
<proteinExistence type="inferred from homology"/>
<dbReference type="Proteomes" id="UP000838412">
    <property type="component" value="Chromosome 3"/>
</dbReference>
<dbReference type="AlphaFoldDB" id="A0A8J9ZM15"/>
<evidence type="ECO:0000256" key="6">
    <source>
        <dbReference type="ARBA" id="ARBA00039114"/>
    </source>
</evidence>
<dbReference type="InterPro" id="IPR000182">
    <property type="entry name" value="GNAT_dom"/>
</dbReference>
<evidence type="ECO:0000256" key="5">
    <source>
        <dbReference type="ARBA" id="ARBA00038182"/>
    </source>
</evidence>
<accession>A0A8J9ZM15</accession>
<sequence length="254" mass="28696">MAEEVSSIQEARSMQDVLSTSSDGLFKQNPRSQEVIRVICNEDELKAAWMLRDKCFPADESVSLERYQEHYRAAPHLCFGYFDGEKLRGFLRGGSQKGEHLPPDSCGALHDPDGETMVLHLLCVEEQSRRRGIGQALMKAFIDYVKAKETKVKRVILMCHAELIPVYTRVGFTLVGRAEVKFGKRSWYECCLDLTTYDSMATDDTFQSKYIPLATDNLNGSKSFSMTRGNANGSTISIESEEEFEELKALDYSD</sequence>
<comment type="similarity">
    <text evidence="5">Belongs to the acetyltransferase family. AANAT subfamily.</text>
</comment>
<evidence type="ECO:0000256" key="2">
    <source>
        <dbReference type="ARBA" id="ARBA00023315"/>
    </source>
</evidence>
<dbReference type="EC" id="2.3.1.87" evidence="6"/>
<comment type="pathway">
    <text evidence="4">Aromatic compound metabolism; melatonin biosynthesis; melatonin from serotonin: step 1/2.</text>
</comment>